<dbReference type="SUPFAM" id="SSF55729">
    <property type="entry name" value="Acyl-CoA N-acyltransferases (Nat)"/>
    <property type="match status" value="1"/>
</dbReference>
<organism evidence="2 3">
    <name type="scientific">Ureibacillus xyleni</name>
    <dbReference type="NCBI Taxonomy" id="614648"/>
    <lineage>
        <taxon>Bacteria</taxon>
        <taxon>Bacillati</taxon>
        <taxon>Bacillota</taxon>
        <taxon>Bacilli</taxon>
        <taxon>Bacillales</taxon>
        <taxon>Caryophanaceae</taxon>
        <taxon>Ureibacillus</taxon>
    </lineage>
</organism>
<evidence type="ECO:0000313" key="2">
    <source>
        <dbReference type="EMBL" id="SOC08646.1"/>
    </source>
</evidence>
<dbReference type="Proteomes" id="UP000219636">
    <property type="component" value="Unassembled WGS sequence"/>
</dbReference>
<keyword evidence="3" id="KW-1185">Reference proteome</keyword>
<dbReference type="InterPro" id="IPR000182">
    <property type="entry name" value="GNAT_dom"/>
</dbReference>
<dbReference type="GO" id="GO:0016747">
    <property type="term" value="F:acyltransferase activity, transferring groups other than amino-acyl groups"/>
    <property type="evidence" value="ECO:0007669"/>
    <property type="project" value="InterPro"/>
</dbReference>
<feature type="domain" description="N-acetyltransferase" evidence="1">
    <location>
        <begin position="23"/>
        <end position="179"/>
    </location>
</feature>
<dbReference type="InterPro" id="IPR016181">
    <property type="entry name" value="Acyl_CoA_acyltransferase"/>
</dbReference>
<reference evidence="3" key="1">
    <citation type="submission" date="2017-08" db="EMBL/GenBank/DDBJ databases">
        <authorList>
            <person name="Varghese N."/>
            <person name="Submissions S."/>
        </authorList>
    </citation>
    <scope>NUCLEOTIDE SEQUENCE [LARGE SCALE GENOMIC DNA]</scope>
    <source>
        <strain evidence="3">JC22</strain>
    </source>
</reference>
<name>A0A285SMG7_9BACL</name>
<evidence type="ECO:0000259" key="1">
    <source>
        <dbReference type="PROSITE" id="PS51186"/>
    </source>
</evidence>
<dbReference type="PROSITE" id="PS51186">
    <property type="entry name" value="GNAT"/>
    <property type="match status" value="1"/>
</dbReference>
<dbReference type="RefSeq" id="WP_161946652.1">
    <property type="nucleotide sequence ID" value="NZ_OBMQ01000005.1"/>
</dbReference>
<protein>
    <recommendedName>
        <fullName evidence="1">N-acetyltransferase domain-containing protein</fullName>
    </recommendedName>
</protein>
<dbReference type="EMBL" id="OBMQ01000005">
    <property type="protein sequence ID" value="SOC08646.1"/>
    <property type="molecule type" value="Genomic_DNA"/>
</dbReference>
<proteinExistence type="predicted"/>
<evidence type="ECO:0000313" key="3">
    <source>
        <dbReference type="Proteomes" id="UP000219636"/>
    </source>
</evidence>
<dbReference type="AlphaFoldDB" id="A0A285SMG7"/>
<gene>
    <name evidence="2" type="ORF">SAMN05880501_105118</name>
</gene>
<sequence length="219" mass="25990">MKIEVLPEQKGYVTLLMQRGESLKASLIEEVFSTSNWFNRLREYFPEREMKSKEHFEILFQEQAMYQLMEGPDYIVVYFEQQDYIFIDYILVSGTNRGKGVGSIVLNELKSKGKAIILEVEPICMDDPDSEKRVRFYERHNFEKMDIGYERIHNVTSELNKMDIYCWSQSPVSEKWVLDRMKEIYTEVHAYKVKEIYGRNPQPVSEVLWLKGSIEKLAQ</sequence>
<dbReference type="Gene3D" id="3.40.630.30">
    <property type="match status" value="1"/>
</dbReference>
<accession>A0A285SMG7</accession>